<dbReference type="Pfam" id="PF00501">
    <property type="entry name" value="AMP-binding"/>
    <property type="match status" value="1"/>
</dbReference>
<gene>
    <name evidence="4" type="ORF">C7443_10413</name>
</gene>
<dbReference type="GO" id="GO:0031177">
    <property type="term" value="F:phosphopantetheine binding"/>
    <property type="evidence" value="ECO:0007669"/>
    <property type="project" value="InterPro"/>
</dbReference>
<dbReference type="Gene3D" id="3.30.300.30">
    <property type="match status" value="1"/>
</dbReference>
<comment type="caution">
    <text evidence="4">The sequence shown here is derived from an EMBL/GenBank/DDBJ whole genome shotgun (WGS) entry which is preliminary data.</text>
</comment>
<name>A0A317N0L1_9GAMM</name>
<dbReference type="InterPro" id="IPR045851">
    <property type="entry name" value="AMP-bd_C_sf"/>
</dbReference>
<evidence type="ECO:0000256" key="1">
    <source>
        <dbReference type="ARBA" id="ARBA00022450"/>
    </source>
</evidence>
<dbReference type="PANTHER" id="PTHR45527:SF1">
    <property type="entry name" value="FATTY ACID SYNTHASE"/>
    <property type="match status" value="1"/>
</dbReference>
<dbReference type="PROSITE" id="PS00455">
    <property type="entry name" value="AMP_BINDING"/>
    <property type="match status" value="1"/>
</dbReference>
<evidence type="ECO:0000313" key="5">
    <source>
        <dbReference type="Proteomes" id="UP000246569"/>
    </source>
</evidence>
<dbReference type="InterPro" id="IPR029058">
    <property type="entry name" value="AB_hydrolase_fold"/>
</dbReference>
<dbReference type="SUPFAM" id="SSF53474">
    <property type="entry name" value="alpha/beta-Hydrolases"/>
    <property type="match status" value="1"/>
</dbReference>
<proteinExistence type="predicted"/>
<dbReference type="InterPro" id="IPR001031">
    <property type="entry name" value="Thioesterase"/>
</dbReference>
<dbReference type="SMART" id="SM00823">
    <property type="entry name" value="PKS_PP"/>
    <property type="match status" value="1"/>
</dbReference>
<dbReference type="GO" id="GO:0043041">
    <property type="term" value="P:amino acid activation for nonribosomal peptide biosynthetic process"/>
    <property type="evidence" value="ECO:0007669"/>
    <property type="project" value="TreeGrafter"/>
</dbReference>
<accession>A0A317N0L1</accession>
<feature type="domain" description="Carrier" evidence="3">
    <location>
        <begin position="526"/>
        <end position="602"/>
    </location>
</feature>
<dbReference type="InterPro" id="IPR000873">
    <property type="entry name" value="AMP-dep_synth/lig_dom"/>
</dbReference>
<dbReference type="Gene3D" id="3.40.50.1820">
    <property type="entry name" value="alpha/beta hydrolase"/>
    <property type="match status" value="1"/>
</dbReference>
<dbReference type="GO" id="GO:0005737">
    <property type="term" value="C:cytoplasm"/>
    <property type="evidence" value="ECO:0007669"/>
    <property type="project" value="TreeGrafter"/>
</dbReference>
<evidence type="ECO:0000256" key="2">
    <source>
        <dbReference type="ARBA" id="ARBA00022553"/>
    </source>
</evidence>
<dbReference type="GO" id="GO:0044550">
    <property type="term" value="P:secondary metabolite biosynthetic process"/>
    <property type="evidence" value="ECO:0007669"/>
    <property type="project" value="TreeGrafter"/>
</dbReference>
<dbReference type="AlphaFoldDB" id="A0A317N0L1"/>
<dbReference type="SUPFAM" id="SSF47336">
    <property type="entry name" value="ACP-like"/>
    <property type="match status" value="1"/>
</dbReference>
<evidence type="ECO:0000259" key="3">
    <source>
        <dbReference type="PROSITE" id="PS50075"/>
    </source>
</evidence>
<dbReference type="Pfam" id="PF00550">
    <property type="entry name" value="PP-binding"/>
    <property type="match status" value="1"/>
</dbReference>
<dbReference type="InterPro" id="IPR020845">
    <property type="entry name" value="AMP-binding_CS"/>
</dbReference>
<dbReference type="Gene3D" id="3.40.50.12780">
    <property type="entry name" value="N-terminal domain of ligase-like"/>
    <property type="match status" value="1"/>
</dbReference>
<dbReference type="InterPro" id="IPR036736">
    <property type="entry name" value="ACP-like_sf"/>
</dbReference>
<dbReference type="RefSeq" id="WP_110018061.1">
    <property type="nucleotide sequence ID" value="NZ_QGTJ01000004.1"/>
</dbReference>
<reference evidence="4 5" key="1">
    <citation type="submission" date="2018-05" db="EMBL/GenBank/DDBJ databases">
        <title>Genomic Encyclopedia of Type Strains, Phase IV (KMG-IV): sequencing the most valuable type-strain genomes for metagenomic binning, comparative biology and taxonomic classification.</title>
        <authorList>
            <person name="Goeker M."/>
        </authorList>
    </citation>
    <scope>NUCLEOTIDE SEQUENCE [LARGE SCALE GENOMIC DNA]</scope>
    <source>
        <strain evidence="4 5">DSM 23606</strain>
    </source>
</reference>
<sequence length="863" mass="92863">MPATLPLDHHGPTELSATPWDATDLDRPLFARFSACVEQAGGHAAVIDTDGRVWSYAQLQHTALCLAAQLSASTAPVAILLPAGGALAAAFLGALAAGRTYVALDPAFPPERNRLILAQAGVDCMICTASTRHWLSAAPAACRMIDIDALDGEPLPTPCGHANSIAYIIYTSGSTGQPKGVYQDQRGLLHDVMQYSLAVHLHAGDRLSWLYSPSVSGAIRDIYAALLNGATLVAIDIHACGLAGLARIVAAQRLSVFHAIPPLLRAFLQSEPPPAALATVRLAYVAGDRFFASDLALFYRSFAPHCLIYNGIGSTECATLYRHWFVDAARVQTALVPVGHALPQREVRLLDAQGIPVARGDIGEVEVCSPFIARGYWRQPALTQRCFRDAPQRPGWRCFRTGDLARERADGLLEFVGRKDGQIKIRGHRIETGAVEAELRRLPGVRDAVVLALGAAEATQLVACLCGTPQPESQLRQALRRTLPEACVPTHFQWLERIPSLPNFKADLQRLKQQLTPAPAAGSELPADAPWPQRLAACWNDALRRHGPIDTQCSFADQGGDSLAAMRLLALLEKACGRSLPIALVHRQQTFAALSQALAALTDGRPCLIVLSPGFPRLAEFAHGLREQLDVHHIVVDASTEATPEAQAAAAAAQIRALAPDTALHLLGLSYGACVAFDTACRLHAAGVTVASLSVGDMGPAYAASPRLHLGGRLRQIRRILSGREAPALRRKTLRLLERALPAAPAERLLQYLLRRTRPAPQHGLASELGALLRQRQLSRWQPGHLPGAIGVLVAEAGLTEKWRLPADLGWSAHADSVRICRLDGGHGQLLDAANEPRLRRFLLEQMGLLPPAAHRVDMPPRS</sequence>
<dbReference type="PROSITE" id="PS50075">
    <property type="entry name" value="CARRIER"/>
    <property type="match status" value="1"/>
</dbReference>
<keyword evidence="2" id="KW-0597">Phosphoprotein</keyword>
<dbReference type="Pfam" id="PF00975">
    <property type="entry name" value="Thioesterase"/>
    <property type="match status" value="1"/>
</dbReference>
<dbReference type="EMBL" id="QGTJ01000004">
    <property type="protein sequence ID" value="PWV62219.1"/>
    <property type="molecule type" value="Genomic_DNA"/>
</dbReference>
<dbReference type="InterPro" id="IPR009081">
    <property type="entry name" value="PP-bd_ACP"/>
</dbReference>
<dbReference type="Proteomes" id="UP000246569">
    <property type="component" value="Unassembled WGS sequence"/>
</dbReference>
<dbReference type="OrthoDB" id="9757559at2"/>
<protein>
    <submittedName>
        <fullName evidence="4">Amino acid adenylation domain-containing protein</fullName>
    </submittedName>
</protein>
<dbReference type="InterPro" id="IPR020806">
    <property type="entry name" value="PKS_PP-bd"/>
</dbReference>
<evidence type="ECO:0000313" key="4">
    <source>
        <dbReference type="EMBL" id="PWV62219.1"/>
    </source>
</evidence>
<keyword evidence="1" id="KW-0596">Phosphopantetheine</keyword>
<keyword evidence="5" id="KW-1185">Reference proteome</keyword>
<organism evidence="4 5">
    <name type="scientific">Plasticicumulans acidivorans</name>
    <dbReference type="NCBI Taxonomy" id="886464"/>
    <lineage>
        <taxon>Bacteria</taxon>
        <taxon>Pseudomonadati</taxon>
        <taxon>Pseudomonadota</taxon>
        <taxon>Gammaproteobacteria</taxon>
        <taxon>Candidatus Competibacteraceae</taxon>
        <taxon>Plasticicumulans</taxon>
    </lineage>
</organism>
<dbReference type="PANTHER" id="PTHR45527">
    <property type="entry name" value="NONRIBOSOMAL PEPTIDE SYNTHETASE"/>
    <property type="match status" value="1"/>
</dbReference>
<dbReference type="InterPro" id="IPR042099">
    <property type="entry name" value="ANL_N_sf"/>
</dbReference>
<dbReference type="SUPFAM" id="SSF56801">
    <property type="entry name" value="Acetyl-CoA synthetase-like"/>
    <property type="match status" value="1"/>
</dbReference>